<sequence>MVQPDRKSFGPSIDIDDYKQTEEALRERERELFQLIDMVPIHIWRMKPDGEPTFFNKQKVDFLGMDVGDTDKPGMTRLAALVETVVHPDDAAKLADTLGHSLVTGEHFSMRYRLRRADGVYRWISSRADPMRDQDGRIVQWYGLCHDIDDQMHAEEALRQSERELQQLIDALPVHIWSWTPEGKLSYVSKRHLNLLGISEGSIEDFARMAQELVHPEDAPEVERTAANSIKTGDAFVMRYRGRGKDGDYRWMEGRCEPLRDQDGKIVQWYGVSLDVHDGVRAREELRHAQENLARASQAASLAELSASIAHEVNQPLTAVITSSNVCQRWLAAEPPNIERAQKSVERIARAASAAAEVVSRVRALFRQSAETRDPIALGSLVVETRDLIAEEATCRRVRVNVEIENGLPPLAVDRVQILQVLINLVRNGMEAMESVASDRVLRMRVRRSGDVVRTEITDCGPGIEFPDRIFEPFFTTKGHGMGMGLAICRSIVESHGGQLWAENNEPHGTTFVFTLPLVDVKAPFAHQEP</sequence>
<dbReference type="PROSITE" id="PS50113">
    <property type="entry name" value="PAC"/>
    <property type="match status" value="2"/>
</dbReference>
<evidence type="ECO:0000259" key="7">
    <source>
        <dbReference type="PROSITE" id="PS50112"/>
    </source>
</evidence>
<proteinExistence type="predicted"/>
<dbReference type="InterPro" id="IPR000700">
    <property type="entry name" value="PAS-assoc_C"/>
</dbReference>
<dbReference type="Gene3D" id="1.10.287.130">
    <property type="match status" value="1"/>
</dbReference>
<comment type="caution">
    <text evidence="9">The sequence shown here is derived from an EMBL/GenBank/DDBJ whole genome shotgun (WGS) entry which is preliminary data.</text>
</comment>
<dbReference type="EMBL" id="WITC01000090">
    <property type="protein sequence ID" value="MQX17197.1"/>
    <property type="molecule type" value="Genomic_DNA"/>
</dbReference>
<dbReference type="CDD" id="cd00082">
    <property type="entry name" value="HisKA"/>
    <property type="match status" value="1"/>
</dbReference>
<protein>
    <recommendedName>
        <fullName evidence="2">histidine kinase</fullName>
        <ecNumber evidence="2">2.7.13.3</ecNumber>
    </recommendedName>
</protein>
<dbReference type="GO" id="GO:0000155">
    <property type="term" value="F:phosphorelay sensor kinase activity"/>
    <property type="evidence" value="ECO:0007669"/>
    <property type="project" value="InterPro"/>
</dbReference>
<evidence type="ECO:0000256" key="4">
    <source>
        <dbReference type="ARBA" id="ARBA00022679"/>
    </source>
</evidence>
<dbReference type="InterPro" id="IPR000014">
    <property type="entry name" value="PAS"/>
</dbReference>
<evidence type="ECO:0000313" key="9">
    <source>
        <dbReference type="EMBL" id="MQX17197.1"/>
    </source>
</evidence>
<organism evidence="9 10">
    <name type="scientific">Sinorhizobium terangae</name>
    <dbReference type="NCBI Taxonomy" id="110322"/>
    <lineage>
        <taxon>Bacteria</taxon>
        <taxon>Pseudomonadati</taxon>
        <taxon>Pseudomonadota</taxon>
        <taxon>Alphaproteobacteria</taxon>
        <taxon>Hyphomicrobiales</taxon>
        <taxon>Rhizobiaceae</taxon>
        <taxon>Sinorhizobium/Ensifer group</taxon>
        <taxon>Sinorhizobium</taxon>
    </lineage>
</organism>
<dbReference type="EC" id="2.7.13.3" evidence="2"/>
<dbReference type="FunFam" id="3.30.450.20:FF:000099">
    <property type="entry name" value="Sensory box sensor histidine kinase"/>
    <property type="match status" value="2"/>
</dbReference>
<accession>A0A6N7LHD1</accession>
<keyword evidence="3" id="KW-0597">Phosphoprotein</keyword>
<evidence type="ECO:0000313" key="10">
    <source>
        <dbReference type="Proteomes" id="UP000439983"/>
    </source>
</evidence>
<dbReference type="SMART" id="SM00091">
    <property type="entry name" value="PAS"/>
    <property type="match status" value="2"/>
</dbReference>
<evidence type="ECO:0000256" key="5">
    <source>
        <dbReference type="ARBA" id="ARBA00022777"/>
    </source>
</evidence>
<dbReference type="PRINTS" id="PR00344">
    <property type="entry name" value="BCTRLSENSOR"/>
</dbReference>
<feature type="domain" description="PAC" evidence="8">
    <location>
        <begin position="231"/>
        <end position="288"/>
    </location>
</feature>
<dbReference type="InterPro" id="IPR003661">
    <property type="entry name" value="HisK_dim/P_dom"/>
</dbReference>
<dbReference type="Gene3D" id="3.30.565.10">
    <property type="entry name" value="Histidine kinase-like ATPase, C-terminal domain"/>
    <property type="match status" value="1"/>
</dbReference>
<dbReference type="InterPro" id="IPR035965">
    <property type="entry name" value="PAS-like_dom_sf"/>
</dbReference>
<dbReference type="Pfam" id="PF00512">
    <property type="entry name" value="HisKA"/>
    <property type="match status" value="1"/>
</dbReference>
<dbReference type="InterPro" id="IPR052162">
    <property type="entry name" value="Sensor_kinase/Photoreceptor"/>
</dbReference>
<dbReference type="InterPro" id="IPR036097">
    <property type="entry name" value="HisK_dim/P_sf"/>
</dbReference>
<dbReference type="PANTHER" id="PTHR43304:SF1">
    <property type="entry name" value="PAC DOMAIN-CONTAINING PROTEIN"/>
    <property type="match status" value="1"/>
</dbReference>
<feature type="domain" description="Histidine kinase" evidence="6">
    <location>
        <begin position="308"/>
        <end position="520"/>
    </location>
</feature>
<dbReference type="RefSeq" id="WP_153441081.1">
    <property type="nucleotide sequence ID" value="NZ_JBHUJK010000002.1"/>
</dbReference>
<dbReference type="SMART" id="SM00387">
    <property type="entry name" value="HATPase_c"/>
    <property type="match status" value="1"/>
</dbReference>
<evidence type="ECO:0000259" key="8">
    <source>
        <dbReference type="PROSITE" id="PS50113"/>
    </source>
</evidence>
<dbReference type="InterPro" id="IPR003594">
    <property type="entry name" value="HATPase_dom"/>
</dbReference>
<dbReference type="PANTHER" id="PTHR43304">
    <property type="entry name" value="PHYTOCHROME-LIKE PROTEIN CPH1"/>
    <property type="match status" value="1"/>
</dbReference>
<keyword evidence="10" id="KW-1185">Reference proteome</keyword>
<dbReference type="NCBIfam" id="TIGR00229">
    <property type="entry name" value="sensory_box"/>
    <property type="match status" value="2"/>
</dbReference>
<dbReference type="PROSITE" id="PS50109">
    <property type="entry name" value="HIS_KIN"/>
    <property type="match status" value="1"/>
</dbReference>
<dbReference type="CDD" id="cd00130">
    <property type="entry name" value="PAS"/>
    <property type="match status" value="2"/>
</dbReference>
<feature type="domain" description="PAS" evidence="7">
    <location>
        <begin position="28"/>
        <end position="105"/>
    </location>
</feature>
<gene>
    <name evidence="9" type="ORF">GHK62_21255</name>
</gene>
<feature type="domain" description="PAC" evidence="8">
    <location>
        <begin position="108"/>
        <end position="160"/>
    </location>
</feature>
<dbReference type="OrthoDB" id="226486at2"/>
<evidence type="ECO:0000256" key="1">
    <source>
        <dbReference type="ARBA" id="ARBA00000085"/>
    </source>
</evidence>
<dbReference type="Pfam" id="PF08447">
    <property type="entry name" value="PAS_3"/>
    <property type="match status" value="2"/>
</dbReference>
<dbReference type="PROSITE" id="PS50112">
    <property type="entry name" value="PAS"/>
    <property type="match status" value="2"/>
</dbReference>
<dbReference type="SMART" id="SM00388">
    <property type="entry name" value="HisKA"/>
    <property type="match status" value="1"/>
</dbReference>
<reference evidence="9 10" key="1">
    <citation type="journal article" date="2013" name="Genome Biol.">
        <title>Comparative genomics of the core and accessory genomes of 48 Sinorhizobium strains comprising five genospecies.</title>
        <authorList>
            <person name="Sugawara M."/>
            <person name="Epstein B."/>
            <person name="Badgley B.D."/>
            <person name="Unno T."/>
            <person name="Xu L."/>
            <person name="Reese J."/>
            <person name="Gyaneshwar P."/>
            <person name="Denny R."/>
            <person name="Mudge J."/>
            <person name="Bharti A.K."/>
            <person name="Farmer A.D."/>
            <person name="May G.D."/>
            <person name="Woodward J.E."/>
            <person name="Medigue C."/>
            <person name="Vallenet D."/>
            <person name="Lajus A."/>
            <person name="Rouy Z."/>
            <person name="Martinez-Vaz B."/>
            <person name="Tiffin P."/>
            <person name="Young N.D."/>
            <person name="Sadowsky M.J."/>
        </authorList>
    </citation>
    <scope>NUCLEOTIDE SEQUENCE [LARGE SCALE GENOMIC DNA]</scope>
    <source>
        <strain evidence="9 10">USDA4894</strain>
    </source>
</reference>
<dbReference type="SUPFAM" id="SSF47384">
    <property type="entry name" value="Homodimeric domain of signal transducing histidine kinase"/>
    <property type="match status" value="1"/>
</dbReference>
<dbReference type="Gene3D" id="3.30.450.20">
    <property type="entry name" value="PAS domain"/>
    <property type="match status" value="2"/>
</dbReference>
<dbReference type="SUPFAM" id="SSF55785">
    <property type="entry name" value="PYP-like sensor domain (PAS domain)"/>
    <property type="match status" value="2"/>
</dbReference>
<dbReference type="InterPro" id="IPR001610">
    <property type="entry name" value="PAC"/>
</dbReference>
<dbReference type="InterPro" id="IPR013655">
    <property type="entry name" value="PAS_fold_3"/>
</dbReference>
<evidence type="ECO:0000259" key="6">
    <source>
        <dbReference type="PROSITE" id="PS50109"/>
    </source>
</evidence>
<name>A0A6N7LHD1_SINTE</name>
<dbReference type="Pfam" id="PF02518">
    <property type="entry name" value="HATPase_c"/>
    <property type="match status" value="1"/>
</dbReference>
<dbReference type="AlphaFoldDB" id="A0A6N7LHD1"/>
<dbReference type="InterPro" id="IPR036890">
    <property type="entry name" value="HATPase_C_sf"/>
</dbReference>
<dbReference type="InterPro" id="IPR004358">
    <property type="entry name" value="Sig_transdc_His_kin-like_C"/>
</dbReference>
<comment type="catalytic activity">
    <reaction evidence="1">
        <text>ATP + protein L-histidine = ADP + protein N-phospho-L-histidine.</text>
        <dbReference type="EC" id="2.7.13.3"/>
    </reaction>
</comment>
<evidence type="ECO:0000256" key="3">
    <source>
        <dbReference type="ARBA" id="ARBA00022553"/>
    </source>
</evidence>
<evidence type="ECO:0000256" key="2">
    <source>
        <dbReference type="ARBA" id="ARBA00012438"/>
    </source>
</evidence>
<feature type="domain" description="PAS" evidence="7">
    <location>
        <begin position="161"/>
        <end position="233"/>
    </location>
</feature>
<dbReference type="SMART" id="SM00086">
    <property type="entry name" value="PAC"/>
    <property type="match status" value="2"/>
</dbReference>
<keyword evidence="4" id="KW-0808">Transferase</keyword>
<dbReference type="SUPFAM" id="SSF55874">
    <property type="entry name" value="ATPase domain of HSP90 chaperone/DNA topoisomerase II/histidine kinase"/>
    <property type="match status" value="1"/>
</dbReference>
<dbReference type="Proteomes" id="UP000439983">
    <property type="component" value="Unassembled WGS sequence"/>
</dbReference>
<dbReference type="InterPro" id="IPR005467">
    <property type="entry name" value="His_kinase_dom"/>
</dbReference>
<keyword evidence="5" id="KW-0418">Kinase</keyword>